<dbReference type="OrthoDB" id="5290997at2"/>
<protein>
    <submittedName>
        <fullName evidence="7">Acyl-phosphate glycerol 3-phosphate acyltransferase</fullName>
    </submittedName>
</protein>
<dbReference type="EMBL" id="MCGG01000002">
    <property type="protein sequence ID" value="OEJ69631.1"/>
    <property type="molecule type" value="Genomic_DNA"/>
</dbReference>
<comment type="pathway">
    <text evidence="1">Lipid metabolism.</text>
</comment>
<dbReference type="GO" id="GO:0003841">
    <property type="term" value="F:1-acylglycerol-3-phosphate O-acyltransferase activity"/>
    <property type="evidence" value="ECO:0007669"/>
    <property type="project" value="TreeGrafter"/>
</dbReference>
<evidence type="ECO:0000313" key="8">
    <source>
        <dbReference type="Proteomes" id="UP000095347"/>
    </source>
</evidence>
<proteinExistence type="predicted"/>
<dbReference type="STRING" id="28181.BEN30_01985"/>
<dbReference type="PANTHER" id="PTHR10434">
    <property type="entry name" value="1-ACYL-SN-GLYCEROL-3-PHOSPHATE ACYLTRANSFERASE"/>
    <property type="match status" value="1"/>
</dbReference>
<keyword evidence="3 7" id="KW-0012">Acyltransferase</keyword>
<organism evidence="7 8">
    <name type="scientific">Magnetovibrio blakemorei</name>
    <dbReference type="NCBI Taxonomy" id="28181"/>
    <lineage>
        <taxon>Bacteria</taxon>
        <taxon>Pseudomonadati</taxon>
        <taxon>Pseudomonadota</taxon>
        <taxon>Alphaproteobacteria</taxon>
        <taxon>Rhodospirillales</taxon>
        <taxon>Magnetovibrionaceae</taxon>
        <taxon>Magnetovibrio</taxon>
    </lineage>
</organism>
<reference evidence="8" key="1">
    <citation type="submission" date="2016-07" db="EMBL/GenBank/DDBJ databases">
        <authorList>
            <person name="Florea S."/>
            <person name="Webb J.S."/>
            <person name="Jaromczyk J."/>
            <person name="Schardl C.L."/>
        </authorList>
    </citation>
    <scope>NUCLEOTIDE SEQUENCE [LARGE SCALE GENOMIC DNA]</scope>
    <source>
        <strain evidence="8">MV-1</strain>
    </source>
</reference>
<dbReference type="SMART" id="SM00563">
    <property type="entry name" value="PlsC"/>
    <property type="match status" value="1"/>
</dbReference>
<dbReference type="GO" id="GO:0006654">
    <property type="term" value="P:phosphatidic acid biosynthetic process"/>
    <property type="evidence" value="ECO:0007669"/>
    <property type="project" value="TreeGrafter"/>
</dbReference>
<accession>A0A1E5QD04</accession>
<sequence>MIAVRSLLLNFVFFVGGFFLALLILPCLFLTRRAMQWGLTLWATSVMKALRVVAGLSWEIRGLENIPDRPCIFACKHQSAWETGIFYLLVNDPAYILKKELLSVPFFGWYVAKSGAIAIDRKAGASALKLMIKGAQERLARGQNVIIFPEGTRSAPGKSGTYHPGIAALYKGVDAPIVPVALNSGLFWQRRSFLKRPGCIVLEFLPPIAPGQDRKAFMKALQGAIEDTSNRLAIEGRAKYPHALEQDANEAQDEKPDVTSEV</sequence>
<evidence type="ECO:0000256" key="1">
    <source>
        <dbReference type="ARBA" id="ARBA00005189"/>
    </source>
</evidence>
<evidence type="ECO:0000259" key="6">
    <source>
        <dbReference type="SMART" id="SM00563"/>
    </source>
</evidence>
<evidence type="ECO:0000313" key="7">
    <source>
        <dbReference type="EMBL" id="OEJ69631.1"/>
    </source>
</evidence>
<feature type="compositionally biased region" description="Basic and acidic residues" evidence="4">
    <location>
        <begin position="252"/>
        <end position="262"/>
    </location>
</feature>
<feature type="domain" description="Phospholipid/glycerol acyltransferase" evidence="6">
    <location>
        <begin position="71"/>
        <end position="185"/>
    </location>
</feature>
<evidence type="ECO:0000256" key="4">
    <source>
        <dbReference type="SAM" id="MobiDB-lite"/>
    </source>
</evidence>
<evidence type="ECO:0000256" key="3">
    <source>
        <dbReference type="ARBA" id="ARBA00023315"/>
    </source>
</evidence>
<feature type="transmembrane region" description="Helical" evidence="5">
    <location>
        <begin position="6"/>
        <end position="30"/>
    </location>
</feature>
<evidence type="ECO:0000256" key="2">
    <source>
        <dbReference type="ARBA" id="ARBA00022679"/>
    </source>
</evidence>
<dbReference type="SUPFAM" id="SSF69593">
    <property type="entry name" value="Glycerol-3-phosphate (1)-acyltransferase"/>
    <property type="match status" value="1"/>
</dbReference>
<dbReference type="Pfam" id="PF01553">
    <property type="entry name" value="Acyltransferase"/>
    <property type="match status" value="1"/>
</dbReference>
<dbReference type="CDD" id="cd07989">
    <property type="entry name" value="LPLAT_AGPAT-like"/>
    <property type="match status" value="1"/>
</dbReference>
<dbReference type="InterPro" id="IPR002123">
    <property type="entry name" value="Plipid/glycerol_acylTrfase"/>
</dbReference>
<feature type="region of interest" description="Disordered" evidence="4">
    <location>
        <begin position="236"/>
        <end position="262"/>
    </location>
</feature>
<name>A0A1E5QD04_9PROT</name>
<comment type="caution">
    <text evidence="7">The sequence shown here is derived from an EMBL/GenBank/DDBJ whole genome shotgun (WGS) entry which is preliminary data.</text>
</comment>
<evidence type="ECO:0000256" key="5">
    <source>
        <dbReference type="SAM" id="Phobius"/>
    </source>
</evidence>
<keyword evidence="5" id="KW-0812">Transmembrane</keyword>
<dbReference type="Proteomes" id="UP000095347">
    <property type="component" value="Unassembled WGS sequence"/>
</dbReference>
<dbReference type="AlphaFoldDB" id="A0A1E5QD04"/>
<keyword evidence="5" id="KW-1133">Transmembrane helix</keyword>
<dbReference type="RefSeq" id="WP_069956348.1">
    <property type="nucleotide sequence ID" value="NZ_MCGG01000002.1"/>
</dbReference>
<keyword evidence="5" id="KW-0472">Membrane</keyword>
<keyword evidence="8" id="KW-1185">Reference proteome</keyword>
<keyword evidence="2 7" id="KW-0808">Transferase</keyword>
<gene>
    <name evidence="7" type="ORF">BEN30_01985</name>
</gene>
<feature type="compositionally biased region" description="Basic and acidic residues" evidence="4">
    <location>
        <begin position="236"/>
        <end position="245"/>
    </location>
</feature>
<dbReference type="PANTHER" id="PTHR10434:SF40">
    <property type="entry name" value="1-ACYL-SN-GLYCEROL-3-PHOSPHATE ACYLTRANSFERASE"/>
    <property type="match status" value="1"/>
</dbReference>